<dbReference type="Proteomes" id="UP001164390">
    <property type="component" value="Chromosome"/>
</dbReference>
<dbReference type="EMBL" id="CP094970">
    <property type="protein sequence ID" value="UYM06697.1"/>
    <property type="molecule type" value="Genomic_DNA"/>
</dbReference>
<protein>
    <submittedName>
        <fullName evidence="3">Uncharacterized protein</fullName>
    </submittedName>
</protein>
<feature type="region of interest" description="Disordered" evidence="1">
    <location>
        <begin position="30"/>
        <end position="54"/>
    </location>
</feature>
<organism evidence="3 4">
    <name type="scientific">Solicola gregarius</name>
    <dbReference type="NCBI Taxonomy" id="2908642"/>
    <lineage>
        <taxon>Bacteria</taxon>
        <taxon>Bacillati</taxon>
        <taxon>Actinomycetota</taxon>
        <taxon>Actinomycetes</taxon>
        <taxon>Propionibacteriales</taxon>
        <taxon>Nocardioidaceae</taxon>
        <taxon>Solicola</taxon>
    </lineage>
</organism>
<evidence type="ECO:0000313" key="4">
    <source>
        <dbReference type="Proteomes" id="UP001164390"/>
    </source>
</evidence>
<feature type="signal peptide" evidence="2">
    <location>
        <begin position="1"/>
        <end position="28"/>
    </location>
</feature>
<evidence type="ECO:0000313" key="3">
    <source>
        <dbReference type="EMBL" id="UYM06697.1"/>
    </source>
</evidence>
<sequence>MTAMRVQRLTVAAAVLAGGAFIAGPANATGATDGQGSSDTVSAKSSTATAKSASKASARKKVKCALGLQFKPRVGKGHKWIRSTAKTKCNRKVPKIWTSVRLVQTKASDAYKKTSEKRANHNKSTVRTFCPREYREYKVIGKTTVKLPKGSAKKFLRITKSGTQKGRCQVS</sequence>
<reference evidence="3" key="1">
    <citation type="submission" date="2022-01" db="EMBL/GenBank/DDBJ databases">
        <title>Nocardioidaceae gen. sp. A5X3R13.</title>
        <authorList>
            <person name="Lopez Marin M.A."/>
            <person name="Uhlik O."/>
        </authorList>
    </citation>
    <scope>NUCLEOTIDE SEQUENCE</scope>
    <source>
        <strain evidence="3">A5X3R13</strain>
    </source>
</reference>
<accession>A0AA46TJX6</accession>
<feature type="compositionally biased region" description="Low complexity" evidence="1">
    <location>
        <begin position="37"/>
        <end position="54"/>
    </location>
</feature>
<keyword evidence="4" id="KW-1185">Reference proteome</keyword>
<dbReference type="AlphaFoldDB" id="A0AA46TJX6"/>
<keyword evidence="2" id="KW-0732">Signal</keyword>
<feature type="chain" id="PRO_5041404852" evidence="2">
    <location>
        <begin position="29"/>
        <end position="171"/>
    </location>
</feature>
<evidence type="ECO:0000256" key="2">
    <source>
        <dbReference type="SAM" id="SignalP"/>
    </source>
</evidence>
<dbReference type="KEGG" id="sgrg:L0C25_06400"/>
<proteinExistence type="predicted"/>
<dbReference type="RefSeq" id="WP_271635615.1">
    <property type="nucleotide sequence ID" value="NZ_CP094970.1"/>
</dbReference>
<evidence type="ECO:0000256" key="1">
    <source>
        <dbReference type="SAM" id="MobiDB-lite"/>
    </source>
</evidence>
<gene>
    <name evidence="3" type="ORF">L0C25_06400</name>
</gene>
<name>A0AA46TJX6_9ACTN</name>